<dbReference type="OrthoDB" id="8914044at2"/>
<feature type="compositionally biased region" description="Basic and acidic residues" evidence="1">
    <location>
        <begin position="84"/>
        <end position="93"/>
    </location>
</feature>
<evidence type="ECO:0000256" key="1">
    <source>
        <dbReference type="SAM" id="MobiDB-lite"/>
    </source>
</evidence>
<evidence type="ECO:0000313" key="3">
    <source>
        <dbReference type="Proteomes" id="UP000239709"/>
    </source>
</evidence>
<dbReference type="AlphaFoldDB" id="A0A2S0MGW4"/>
<sequence>MSDADFQSWLDGQRTRVDAARTTAHKAYADAELECWHRFAVNDCLSKARAKRRSTLDGLRAEELALNQQERQRTTADKLQQLQEKQRTGEQPK</sequence>
<dbReference type="EMBL" id="CP027666">
    <property type="protein sequence ID" value="AVO35135.1"/>
    <property type="molecule type" value="Genomic_DNA"/>
</dbReference>
<accession>A0A2S0MGW4</accession>
<feature type="region of interest" description="Disordered" evidence="1">
    <location>
        <begin position="67"/>
        <end position="93"/>
    </location>
</feature>
<dbReference type="RefSeq" id="WP_106703684.1">
    <property type="nucleotide sequence ID" value="NZ_CP027666.1"/>
</dbReference>
<evidence type="ECO:0000313" key="2">
    <source>
        <dbReference type="EMBL" id="AVO35135.1"/>
    </source>
</evidence>
<protein>
    <submittedName>
        <fullName evidence="2">Uncharacterized protein</fullName>
    </submittedName>
</protein>
<gene>
    <name evidence="2" type="ORF">C6570_13510</name>
</gene>
<keyword evidence="3" id="KW-1185">Reference proteome</keyword>
<proteinExistence type="predicted"/>
<dbReference type="Proteomes" id="UP000239709">
    <property type="component" value="Chromosome"/>
</dbReference>
<name>A0A2S0MGW4_9BURK</name>
<dbReference type="KEGG" id="otk:C6570_13510"/>
<organism evidence="2 3">
    <name type="scientific">Ottowia oryzae</name>
    <dbReference type="NCBI Taxonomy" id="2109914"/>
    <lineage>
        <taxon>Bacteria</taxon>
        <taxon>Pseudomonadati</taxon>
        <taxon>Pseudomonadota</taxon>
        <taxon>Betaproteobacteria</taxon>
        <taxon>Burkholderiales</taxon>
        <taxon>Comamonadaceae</taxon>
        <taxon>Ottowia</taxon>
    </lineage>
</organism>
<reference evidence="2 3" key="1">
    <citation type="submission" date="2018-03" db="EMBL/GenBank/DDBJ databases">
        <title>Genome sequencing of Ottowia sp.</title>
        <authorList>
            <person name="Kim S.-J."/>
            <person name="Heo J."/>
            <person name="Kwon S.-W."/>
        </authorList>
    </citation>
    <scope>NUCLEOTIDE SEQUENCE [LARGE SCALE GENOMIC DNA]</scope>
    <source>
        <strain evidence="2 3">KADR8-3</strain>
    </source>
</reference>